<dbReference type="AlphaFoldDB" id="A0A4Q7CYP0"/>
<evidence type="ECO:0000313" key="2">
    <source>
        <dbReference type="EMBL" id="RZI31153.1"/>
    </source>
</evidence>
<dbReference type="RefSeq" id="WP_130138581.1">
    <property type="nucleotide sequence ID" value="NZ_SGFE01000024.1"/>
</dbReference>
<proteinExistence type="predicted"/>
<accession>A0A4Q7CYP0</accession>
<dbReference type="Proteomes" id="UP000293369">
    <property type="component" value="Unassembled WGS sequence"/>
</dbReference>
<comment type="caution">
    <text evidence="2">The sequence shown here is derived from an EMBL/GenBank/DDBJ whole genome shotgun (WGS) entry which is preliminary data.</text>
</comment>
<evidence type="ECO:0000313" key="3">
    <source>
        <dbReference type="Proteomes" id="UP000293369"/>
    </source>
</evidence>
<protein>
    <submittedName>
        <fullName evidence="2">Uncharacterized protein</fullName>
    </submittedName>
</protein>
<name>A0A4Q7CYP0_9PSED</name>
<sequence>MTEDKKPTPKTSNERQRDLKARRIAEGYKHTTVWIHEETAMEGIRAARAGKPLQPMESKDPLSWAAGWISEKSKQ</sequence>
<feature type="region of interest" description="Disordered" evidence="1">
    <location>
        <begin position="49"/>
        <end position="75"/>
    </location>
</feature>
<organism evidence="2 3">
    <name type="scientific">Pseudomonas orientalis</name>
    <dbReference type="NCBI Taxonomy" id="76758"/>
    <lineage>
        <taxon>Bacteria</taxon>
        <taxon>Pseudomonadati</taxon>
        <taxon>Pseudomonadota</taxon>
        <taxon>Gammaproteobacteria</taxon>
        <taxon>Pseudomonadales</taxon>
        <taxon>Pseudomonadaceae</taxon>
        <taxon>Pseudomonas</taxon>
    </lineage>
</organism>
<feature type="region of interest" description="Disordered" evidence="1">
    <location>
        <begin position="1"/>
        <end position="23"/>
    </location>
</feature>
<dbReference type="EMBL" id="SGFE01000024">
    <property type="protein sequence ID" value="RZI31153.1"/>
    <property type="molecule type" value="Genomic_DNA"/>
</dbReference>
<evidence type="ECO:0000256" key="1">
    <source>
        <dbReference type="SAM" id="MobiDB-lite"/>
    </source>
</evidence>
<gene>
    <name evidence="2" type="ORF">EUX57_14140</name>
</gene>
<reference evidence="2 3" key="1">
    <citation type="submission" date="2019-02" db="EMBL/GenBank/DDBJ databases">
        <title>Pseudomonas spp from wheat grain.</title>
        <authorList>
            <person name="Cho G.-S."/>
            <person name="Franz C.M.A.P."/>
        </authorList>
    </citation>
    <scope>NUCLEOTIDE SEQUENCE [LARGE SCALE GENOMIC DNA]</scope>
    <source>
        <strain evidence="2 3">133NRW</strain>
    </source>
</reference>